<keyword evidence="5" id="KW-1185">Reference proteome</keyword>
<dbReference type="EMBL" id="JANBPT010000026">
    <property type="protein sequence ID" value="KAJ1929712.1"/>
    <property type="molecule type" value="Genomic_DNA"/>
</dbReference>
<sequence length="537" mass="61399">MSYRRSRRDDRRPGRNGRGYRRPALSSGPERSTTLYVGSIPDGVSDIWISKLLRACGPYRYWKRTVDQDGKPKGFGFCEYEEAEGALRALRVLGGGDDQNTETALEDGLELPALAAGAVAKRLVVKADDKTRQFLDDTVRQRQSDEGHTDETAQNDDEAVKAVRNIVAQLHAEANPKAKPADLSKLQEADVLEGLAYLRDLVDDVPAATPVGSPKSASGPPTGLRSRTRSPSRTHHPRSRSRSPAPVHSERSHERPQRPTRSWKDKHEIDLHAKFKEREHRYLRRERQRFDRLESDLAALARLEEGWQPRRDSEARRLAEWDDEVERKAAKDPYYHSRTRWLRNRRLKRKQELEEDERDRLLELKEQKEEEEREKAKQHLKTEKETPDQEATENPIAGEGKSSVVVMAPKVELSASDHALLASLLEEQRTPANIALLRELPNAYEALIALTPDWDRLSTTLLDGRITSFTRELFTYYLGEGDSEAVDELLLFVIDHLRARKPVEGLVEELEIALDEDTTNFVAQLWRKVLLETRLTL</sequence>
<feature type="compositionally biased region" description="Basic and acidic residues" evidence="2">
    <location>
        <begin position="365"/>
        <end position="387"/>
    </location>
</feature>
<feature type="compositionally biased region" description="Basic and acidic residues" evidence="2">
    <location>
        <begin position="136"/>
        <end position="151"/>
    </location>
</feature>
<evidence type="ECO:0000313" key="4">
    <source>
        <dbReference type="EMBL" id="KAJ1929712.1"/>
    </source>
</evidence>
<evidence type="ECO:0000259" key="3">
    <source>
        <dbReference type="PROSITE" id="PS50102"/>
    </source>
</evidence>
<dbReference type="GO" id="GO:0003729">
    <property type="term" value="F:mRNA binding"/>
    <property type="evidence" value="ECO:0007669"/>
    <property type="project" value="TreeGrafter"/>
</dbReference>
<feature type="region of interest" description="Disordered" evidence="2">
    <location>
        <begin position="207"/>
        <end position="267"/>
    </location>
</feature>
<dbReference type="AlphaFoldDB" id="A0A9W8AFK7"/>
<dbReference type="GO" id="GO:0005681">
    <property type="term" value="C:spliceosomal complex"/>
    <property type="evidence" value="ECO:0007669"/>
    <property type="project" value="TreeGrafter"/>
</dbReference>
<organism evidence="4 5">
    <name type="scientific">Tieghemiomyces parasiticus</name>
    <dbReference type="NCBI Taxonomy" id="78921"/>
    <lineage>
        <taxon>Eukaryota</taxon>
        <taxon>Fungi</taxon>
        <taxon>Fungi incertae sedis</taxon>
        <taxon>Zoopagomycota</taxon>
        <taxon>Kickxellomycotina</taxon>
        <taxon>Dimargaritomycetes</taxon>
        <taxon>Dimargaritales</taxon>
        <taxon>Dimargaritaceae</taxon>
        <taxon>Tieghemiomyces</taxon>
    </lineage>
</organism>
<comment type="caution">
    <text evidence="4">The sequence shown here is derived from an EMBL/GenBank/DDBJ whole genome shotgun (WGS) entry which is preliminary data.</text>
</comment>
<dbReference type="InterPro" id="IPR000504">
    <property type="entry name" value="RRM_dom"/>
</dbReference>
<evidence type="ECO:0000256" key="1">
    <source>
        <dbReference type="PROSITE-ProRule" id="PRU00176"/>
    </source>
</evidence>
<feature type="region of interest" description="Disordered" evidence="2">
    <location>
        <begin position="1"/>
        <end position="32"/>
    </location>
</feature>
<dbReference type="SUPFAM" id="SSF54928">
    <property type="entry name" value="RNA-binding domain, RBD"/>
    <property type="match status" value="1"/>
</dbReference>
<feature type="region of interest" description="Disordered" evidence="2">
    <location>
        <begin position="136"/>
        <end position="159"/>
    </location>
</feature>
<dbReference type="OrthoDB" id="6275295at2759"/>
<dbReference type="InterPro" id="IPR012677">
    <property type="entry name" value="Nucleotide-bd_a/b_plait_sf"/>
</dbReference>
<dbReference type="SMART" id="SM00311">
    <property type="entry name" value="PWI"/>
    <property type="match status" value="1"/>
</dbReference>
<dbReference type="InterPro" id="IPR034268">
    <property type="entry name" value="RBM25_RRM"/>
</dbReference>
<keyword evidence="1" id="KW-0694">RNA-binding</keyword>
<accession>A0A9W8AFK7</accession>
<dbReference type="PANTHER" id="PTHR18806">
    <property type="entry name" value="RBM25 PROTEIN"/>
    <property type="match status" value="1"/>
</dbReference>
<feature type="domain" description="RRM" evidence="3">
    <location>
        <begin position="33"/>
        <end position="130"/>
    </location>
</feature>
<dbReference type="InterPro" id="IPR002483">
    <property type="entry name" value="PWI_dom"/>
</dbReference>
<evidence type="ECO:0000313" key="5">
    <source>
        <dbReference type="Proteomes" id="UP001150569"/>
    </source>
</evidence>
<dbReference type="Gene3D" id="3.30.70.330">
    <property type="match status" value="1"/>
</dbReference>
<dbReference type="InterPro" id="IPR052768">
    <property type="entry name" value="RBM25"/>
</dbReference>
<evidence type="ECO:0000256" key="2">
    <source>
        <dbReference type="SAM" id="MobiDB-lite"/>
    </source>
</evidence>
<feature type="compositionally biased region" description="Basic and acidic residues" evidence="2">
    <location>
        <begin position="248"/>
        <end position="267"/>
    </location>
</feature>
<dbReference type="Gene3D" id="1.20.1390.10">
    <property type="entry name" value="PWI domain"/>
    <property type="match status" value="1"/>
</dbReference>
<dbReference type="PROSITE" id="PS50102">
    <property type="entry name" value="RRM"/>
    <property type="match status" value="1"/>
</dbReference>
<dbReference type="PANTHER" id="PTHR18806:SF4">
    <property type="entry name" value="RNA-BINDING PROTEIN 25"/>
    <property type="match status" value="1"/>
</dbReference>
<reference evidence="4" key="1">
    <citation type="submission" date="2022-07" db="EMBL/GenBank/DDBJ databases">
        <title>Phylogenomic reconstructions and comparative analyses of Kickxellomycotina fungi.</title>
        <authorList>
            <person name="Reynolds N.K."/>
            <person name="Stajich J.E."/>
            <person name="Barry K."/>
            <person name="Grigoriev I.V."/>
            <person name="Crous P."/>
            <person name="Smith M.E."/>
        </authorList>
    </citation>
    <scope>NUCLEOTIDE SEQUENCE</scope>
    <source>
        <strain evidence="4">RSA 861</strain>
    </source>
</reference>
<name>A0A9W8AFK7_9FUNG</name>
<dbReference type="CDD" id="cd12446">
    <property type="entry name" value="RRM_RBM25"/>
    <property type="match status" value="1"/>
</dbReference>
<dbReference type="SMART" id="SM00360">
    <property type="entry name" value="RRM"/>
    <property type="match status" value="1"/>
</dbReference>
<feature type="region of interest" description="Disordered" evidence="2">
    <location>
        <begin position="365"/>
        <end position="403"/>
    </location>
</feature>
<feature type="compositionally biased region" description="Basic residues" evidence="2">
    <location>
        <begin position="226"/>
        <end position="241"/>
    </location>
</feature>
<protein>
    <recommendedName>
        <fullName evidence="3">RRM domain-containing protein</fullName>
    </recommendedName>
</protein>
<dbReference type="Proteomes" id="UP001150569">
    <property type="component" value="Unassembled WGS sequence"/>
</dbReference>
<dbReference type="Pfam" id="PF00076">
    <property type="entry name" value="RRM_1"/>
    <property type="match status" value="1"/>
</dbReference>
<gene>
    <name evidence="4" type="ORF">IWQ60_000931</name>
</gene>
<proteinExistence type="predicted"/>
<dbReference type="InterPro" id="IPR035979">
    <property type="entry name" value="RBD_domain_sf"/>
</dbReference>